<comment type="caution">
    <text evidence="2">The sequence shown here is derived from an EMBL/GenBank/DDBJ whole genome shotgun (WGS) entry which is preliminary data.</text>
</comment>
<name>A0A2A3ZHT9_BREAU</name>
<dbReference type="Proteomes" id="UP000217720">
    <property type="component" value="Unassembled WGS sequence"/>
</dbReference>
<evidence type="ECO:0000313" key="2">
    <source>
        <dbReference type="EMBL" id="PCC51021.1"/>
    </source>
</evidence>
<evidence type="ECO:0000256" key="1">
    <source>
        <dbReference type="SAM" id="MobiDB-lite"/>
    </source>
</evidence>
<proteinExistence type="predicted"/>
<evidence type="ECO:0000313" key="3">
    <source>
        <dbReference type="Proteomes" id="UP000217720"/>
    </source>
</evidence>
<feature type="compositionally biased region" description="Basic and acidic residues" evidence="1">
    <location>
        <begin position="23"/>
        <end position="39"/>
    </location>
</feature>
<dbReference type="EMBL" id="NRGO01000005">
    <property type="protein sequence ID" value="PCC51021.1"/>
    <property type="molecule type" value="Genomic_DNA"/>
</dbReference>
<reference evidence="2 3" key="1">
    <citation type="journal article" date="2017" name="Elife">
        <title>Extensive horizontal gene transfer in cheese-associated bacteria.</title>
        <authorList>
            <person name="Bonham K.S."/>
            <person name="Wolfe B.E."/>
            <person name="Dutton R.J."/>
        </authorList>
    </citation>
    <scope>NUCLEOTIDE SEQUENCE [LARGE SCALE GENOMIC DNA]</scope>
    <source>
        <strain evidence="2 3">900_6</strain>
    </source>
</reference>
<protein>
    <submittedName>
        <fullName evidence="2">Uncharacterized protein</fullName>
    </submittedName>
</protein>
<sequence length="131" mass="14864">MTCPGFPDGRGWVAVMSLRSRREDQQTRSESIGIRREGGQVRAAEAGRRGSVGHVGVFRMDGVGTSVVGRSRRLSADRRARPTYTLIWEEPLIREPGQRPRKHLALRTFPNTTRIIRCRKLNSPWLQLCLV</sequence>
<accession>A0A2A3ZHT9</accession>
<dbReference type="AlphaFoldDB" id="A0A2A3ZHT9"/>
<organism evidence="2 3">
    <name type="scientific">Brevibacterium aurantiacum</name>
    <dbReference type="NCBI Taxonomy" id="273384"/>
    <lineage>
        <taxon>Bacteria</taxon>
        <taxon>Bacillati</taxon>
        <taxon>Actinomycetota</taxon>
        <taxon>Actinomycetes</taxon>
        <taxon>Micrococcales</taxon>
        <taxon>Brevibacteriaceae</taxon>
        <taxon>Brevibacterium</taxon>
    </lineage>
</organism>
<gene>
    <name evidence="2" type="ORF">CIK62_04890</name>
</gene>
<feature type="region of interest" description="Disordered" evidence="1">
    <location>
        <begin position="23"/>
        <end position="46"/>
    </location>
</feature>